<protein>
    <submittedName>
        <fullName evidence="1">Uncharacterized protein</fullName>
    </submittedName>
</protein>
<feature type="non-terminal residue" evidence="1">
    <location>
        <position position="1"/>
    </location>
</feature>
<dbReference type="AlphaFoldDB" id="A0A147BTH0"/>
<sequence length="93" mass="10697">GAISRCHTAERRNHTTNLFAKAFGTLGTGRILDRSAVAYIRDLSTLAARRRLFPLHLFSMRRLFHHLVASMSTGHFLFPHFINCICFFSDLKY</sequence>
<accession>A0A147BTH0</accession>
<reference evidence="1" key="1">
    <citation type="journal article" date="2018" name="PLoS Negl. Trop. Dis.">
        <title>Sialome diversity of ticks revealed by RNAseq of single tick salivary glands.</title>
        <authorList>
            <person name="Perner J."/>
            <person name="Kropackova S."/>
            <person name="Kopacek P."/>
            <person name="Ribeiro J.M."/>
        </authorList>
    </citation>
    <scope>NUCLEOTIDE SEQUENCE</scope>
    <source>
        <strain evidence="1">Siblings of single egg batch collected in Ceske Budejovice</strain>
        <tissue evidence="1">Salivary glands</tissue>
    </source>
</reference>
<name>A0A147BTH0_IXORI</name>
<evidence type="ECO:0000313" key="1">
    <source>
        <dbReference type="EMBL" id="JAR94048.1"/>
    </source>
</evidence>
<proteinExistence type="predicted"/>
<organism evidence="1">
    <name type="scientific">Ixodes ricinus</name>
    <name type="common">Common tick</name>
    <name type="synonym">Acarus ricinus</name>
    <dbReference type="NCBI Taxonomy" id="34613"/>
    <lineage>
        <taxon>Eukaryota</taxon>
        <taxon>Metazoa</taxon>
        <taxon>Ecdysozoa</taxon>
        <taxon>Arthropoda</taxon>
        <taxon>Chelicerata</taxon>
        <taxon>Arachnida</taxon>
        <taxon>Acari</taxon>
        <taxon>Parasitiformes</taxon>
        <taxon>Ixodida</taxon>
        <taxon>Ixodoidea</taxon>
        <taxon>Ixodidae</taxon>
        <taxon>Ixodinae</taxon>
        <taxon>Ixodes</taxon>
    </lineage>
</organism>
<dbReference type="EMBL" id="GEGO01001356">
    <property type="protein sequence ID" value="JAR94048.1"/>
    <property type="molecule type" value="Transcribed_RNA"/>
</dbReference>